<reference evidence="7" key="1">
    <citation type="submission" date="2019-09" db="EMBL/GenBank/DDBJ databases">
        <title>Characterisation of the sponge microbiome using genome-centric metagenomics.</title>
        <authorList>
            <person name="Engelberts J.P."/>
            <person name="Robbins S.J."/>
            <person name="De Goeij J.M."/>
            <person name="Aranda M."/>
            <person name="Bell S.C."/>
            <person name="Webster N.S."/>
        </authorList>
    </citation>
    <scope>NUCLEOTIDE SEQUENCE</scope>
    <source>
        <strain evidence="7">SB0664_bin_27</strain>
    </source>
</reference>
<dbReference type="EMBL" id="VXRG01000127">
    <property type="protein sequence ID" value="MXY94805.1"/>
    <property type="molecule type" value="Genomic_DNA"/>
</dbReference>
<dbReference type="Gene3D" id="3.40.720.10">
    <property type="entry name" value="Alkaline Phosphatase, subunit A"/>
    <property type="match status" value="1"/>
</dbReference>
<evidence type="ECO:0000259" key="6">
    <source>
        <dbReference type="Pfam" id="PF01676"/>
    </source>
</evidence>
<dbReference type="InterPro" id="IPR042253">
    <property type="entry name" value="Pglycerate_mutase_ApgM_sf"/>
</dbReference>
<feature type="domain" description="Metalloenzyme" evidence="6">
    <location>
        <begin position="20"/>
        <end position="394"/>
    </location>
</feature>
<dbReference type="PIRSF" id="PIRSF006392">
    <property type="entry name" value="IPGAM_arch"/>
    <property type="match status" value="1"/>
</dbReference>
<dbReference type="GO" id="GO:0004619">
    <property type="term" value="F:phosphoglycerate mutase activity"/>
    <property type="evidence" value="ECO:0007669"/>
    <property type="project" value="UniProtKB-EC"/>
</dbReference>
<dbReference type="SUPFAM" id="SSF53649">
    <property type="entry name" value="Alkaline phosphatase-like"/>
    <property type="match status" value="1"/>
</dbReference>
<dbReference type="InterPro" id="IPR004456">
    <property type="entry name" value="Pglycerate_mutase_ApgM"/>
</dbReference>
<dbReference type="Gene3D" id="3.30.70.2130">
    <property type="entry name" value="Metalloenzyme domain"/>
    <property type="match status" value="1"/>
</dbReference>
<dbReference type="GO" id="GO:0046872">
    <property type="term" value="F:metal ion binding"/>
    <property type="evidence" value="ECO:0007669"/>
    <property type="project" value="InterPro"/>
</dbReference>
<accession>A0A6B0YXA7</accession>
<dbReference type="PANTHER" id="PTHR31209:SF0">
    <property type="entry name" value="METALLOENZYME DOMAIN-CONTAINING PROTEIN"/>
    <property type="match status" value="1"/>
</dbReference>
<dbReference type="NCBIfam" id="NF003160">
    <property type="entry name" value="PRK04135.1"/>
    <property type="match status" value="1"/>
</dbReference>
<dbReference type="GO" id="GO:0006096">
    <property type="term" value="P:glycolytic process"/>
    <property type="evidence" value="ECO:0007669"/>
    <property type="project" value="UniProtKB-KW"/>
</dbReference>
<comment type="pathway">
    <text evidence="3">Carbohydrate degradation.</text>
</comment>
<organism evidence="7">
    <name type="scientific">Caldilineaceae bacterium SB0664_bin_27</name>
    <dbReference type="NCBI Taxonomy" id="2605260"/>
    <lineage>
        <taxon>Bacteria</taxon>
        <taxon>Bacillati</taxon>
        <taxon>Chloroflexota</taxon>
        <taxon>Caldilineae</taxon>
        <taxon>Caldilineales</taxon>
        <taxon>Caldilineaceae</taxon>
    </lineage>
</organism>
<dbReference type="NCBIfam" id="TIGR00306">
    <property type="entry name" value="apgM"/>
    <property type="match status" value="1"/>
</dbReference>
<dbReference type="Pfam" id="PF01676">
    <property type="entry name" value="Metalloenzyme"/>
    <property type="match status" value="1"/>
</dbReference>
<dbReference type="InterPro" id="IPR006124">
    <property type="entry name" value="Metalloenzyme"/>
</dbReference>
<evidence type="ECO:0000256" key="1">
    <source>
        <dbReference type="ARBA" id="ARBA00000370"/>
    </source>
</evidence>
<evidence type="ECO:0000256" key="5">
    <source>
        <dbReference type="ARBA" id="ARBA00023152"/>
    </source>
</evidence>
<evidence type="ECO:0000313" key="7">
    <source>
        <dbReference type="EMBL" id="MXY94805.1"/>
    </source>
</evidence>
<protein>
    <submittedName>
        <fullName evidence="7">2,3-bisphosphoglycerate-independent phosphoglycerate mutase</fullName>
    </submittedName>
</protein>
<comment type="function">
    <text evidence="2">Catalyzes the interconversion of 2-phosphoglycerate and 3-phosphoglycerate.</text>
</comment>
<dbReference type="PANTHER" id="PTHR31209">
    <property type="entry name" value="COFACTOR-INDEPENDENT PHOSPHOGLYCERATE MUTASE"/>
    <property type="match status" value="1"/>
</dbReference>
<evidence type="ECO:0000256" key="2">
    <source>
        <dbReference type="ARBA" id="ARBA00002315"/>
    </source>
</evidence>
<dbReference type="Pfam" id="PF10143">
    <property type="entry name" value="PhosphMutase"/>
    <property type="match status" value="1"/>
</dbReference>
<dbReference type="AlphaFoldDB" id="A0A6B0YXA7"/>
<dbReference type="CDD" id="cd16011">
    <property type="entry name" value="iPGM_like"/>
    <property type="match status" value="1"/>
</dbReference>
<evidence type="ECO:0000256" key="4">
    <source>
        <dbReference type="ARBA" id="ARBA00005524"/>
    </source>
</evidence>
<gene>
    <name evidence="7" type="ORF">F4Y42_15305</name>
</gene>
<name>A0A6B0YXA7_9CHLR</name>
<sequence length="410" mass="43811">MTSPFTDFELMRDLQQDGGKIVLLVMDGLGGLPESLGGKTELEMAHTPNLDALAVSGSLGLSVPIRPGIEPGSGPAHLSLFGYDPIRYMIGRGVLEALGIGFSLQGNDVAARGNFASVDGDGLITDRRAGRISTDECIRLAAKLREASAGLFEDCEVFVEPVQEHRFVFVLRGEGLGGSLTDTDPLAVGKMPLPVQDGSGSSEGARTAELVNRWAAHARDVLGDEPRANSLNLRGLAQDPGLPLFPDIFGMRAGAIAVYPMYRGVASLVGMEAIRFEGDRPRHEIDALVEAWDSYDFFFVHVKKTDSYGEDGDFEAKVHEIEAVDAEIARIVDLGPGALIVTGDHSTPAALRRHSWHPVPTLLWSPHAMPDASRSFGERACAGGQLGLCHATTLIPQAMAHAGRLKRFGA</sequence>
<keyword evidence="5" id="KW-0324">Glycolysis</keyword>
<dbReference type="InterPro" id="IPR017850">
    <property type="entry name" value="Alkaline_phosphatase_core_sf"/>
</dbReference>
<comment type="similarity">
    <text evidence="4">Belongs to the BPG-independent phosphoglycerate mutase family. A-PGAM subfamily.</text>
</comment>
<evidence type="ECO:0000256" key="3">
    <source>
        <dbReference type="ARBA" id="ARBA00004921"/>
    </source>
</evidence>
<comment type="caution">
    <text evidence="7">The sequence shown here is derived from an EMBL/GenBank/DDBJ whole genome shotgun (WGS) entry which is preliminary data.</text>
</comment>
<proteinExistence type="inferred from homology"/>
<comment type="catalytic activity">
    <reaction evidence="1">
        <text>(2R)-2-phosphoglycerate = (2R)-3-phosphoglycerate</text>
        <dbReference type="Rhea" id="RHEA:15901"/>
        <dbReference type="ChEBI" id="CHEBI:58272"/>
        <dbReference type="ChEBI" id="CHEBI:58289"/>
        <dbReference type="EC" id="5.4.2.12"/>
    </reaction>
</comment>